<evidence type="ECO:0000256" key="5">
    <source>
        <dbReference type="ARBA" id="ARBA00035648"/>
    </source>
</evidence>
<evidence type="ECO:0000256" key="2">
    <source>
        <dbReference type="ARBA" id="ARBA00022722"/>
    </source>
</evidence>
<evidence type="ECO:0000256" key="4">
    <source>
        <dbReference type="ARBA" id="ARBA00022801"/>
    </source>
</evidence>
<dbReference type="PANTHER" id="PTHR30636:SF3">
    <property type="entry name" value="UPF0701 PROTEIN YICC"/>
    <property type="match status" value="1"/>
</dbReference>
<evidence type="ECO:0000259" key="6">
    <source>
        <dbReference type="Pfam" id="PF03755"/>
    </source>
</evidence>
<dbReference type="Proteomes" id="UP000808349">
    <property type="component" value="Unassembled WGS sequence"/>
</dbReference>
<dbReference type="InterPro" id="IPR013527">
    <property type="entry name" value="YicC-like_N"/>
</dbReference>
<dbReference type="AlphaFoldDB" id="A0A9D7SAK9"/>
<protein>
    <submittedName>
        <fullName evidence="8">YicC family protein</fullName>
    </submittedName>
</protein>
<comment type="similarity">
    <text evidence="5">Belongs to the YicC/YloC family.</text>
</comment>
<sequence>MVYSMTGYGHVVGQFEDKEIIVEIRCLNSKVNDFRMKIPNLYKQKELDIRKILNDTIVRGKLDVTITVASPTGEDEYTLDKSMIQSLHRQILNLGIDLSNTDILNAILKFPNVITSNESVINDEEFAYVTKLLQEAIVKLNEFRSIEGITIETDMNLRIDLILKALVAIEVFDQDRISLLKEKMMKSLTANFSSENIDKNRFEQELLYYLERLDITEEKVRLKQHCDYFLQEVANDQVSKSKKLNFISQEIGREINTLGAKAQHSSIQKIVVGMKDELEKIKEQLANIL</sequence>
<keyword evidence="4" id="KW-0378">Hydrolase</keyword>
<reference evidence="8 9" key="1">
    <citation type="submission" date="2020-10" db="EMBL/GenBank/DDBJ databases">
        <title>Connecting structure to function with the recovery of over 1000 high-quality activated sludge metagenome-assembled genomes encoding full-length rRNA genes using long-read sequencing.</title>
        <authorList>
            <person name="Singleton C.M."/>
            <person name="Petriglieri F."/>
            <person name="Kristensen J.M."/>
            <person name="Kirkegaard R.H."/>
            <person name="Michaelsen T.Y."/>
            <person name="Andersen M.H."/>
            <person name="Karst S.M."/>
            <person name="Dueholm M.S."/>
            <person name="Nielsen P.H."/>
            <person name="Albertsen M."/>
        </authorList>
    </citation>
    <scope>NUCLEOTIDE SEQUENCE [LARGE SCALE GENOMIC DNA]</scope>
    <source>
        <strain evidence="8">Ribe_18-Q3-R11-54_BAT3C.373</strain>
    </source>
</reference>
<evidence type="ECO:0000259" key="7">
    <source>
        <dbReference type="Pfam" id="PF08340"/>
    </source>
</evidence>
<dbReference type="PANTHER" id="PTHR30636">
    <property type="entry name" value="UPF0701 PROTEIN YICC"/>
    <property type="match status" value="1"/>
</dbReference>
<dbReference type="Pfam" id="PF03755">
    <property type="entry name" value="YicC-like_N"/>
    <property type="match status" value="1"/>
</dbReference>
<organism evidence="8 9">
    <name type="scientific">Candidatus Defluviibacterium haderslevense</name>
    <dbReference type="NCBI Taxonomy" id="2981993"/>
    <lineage>
        <taxon>Bacteria</taxon>
        <taxon>Pseudomonadati</taxon>
        <taxon>Bacteroidota</taxon>
        <taxon>Saprospiria</taxon>
        <taxon>Saprospirales</taxon>
        <taxon>Saprospiraceae</taxon>
        <taxon>Candidatus Defluviibacterium</taxon>
    </lineage>
</organism>
<evidence type="ECO:0000313" key="9">
    <source>
        <dbReference type="Proteomes" id="UP000808349"/>
    </source>
</evidence>
<dbReference type="GO" id="GO:0016787">
    <property type="term" value="F:hydrolase activity"/>
    <property type="evidence" value="ECO:0007669"/>
    <property type="project" value="UniProtKB-KW"/>
</dbReference>
<evidence type="ECO:0000256" key="1">
    <source>
        <dbReference type="ARBA" id="ARBA00001968"/>
    </source>
</evidence>
<dbReference type="GO" id="GO:0004521">
    <property type="term" value="F:RNA endonuclease activity"/>
    <property type="evidence" value="ECO:0007669"/>
    <property type="project" value="InterPro"/>
</dbReference>
<comment type="caution">
    <text evidence="8">The sequence shown here is derived from an EMBL/GenBank/DDBJ whole genome shotgun (WGS) entry which is preliminary data.</text>
</comment>
<gene>
    <name evidence="8" type="ORF">IPO85_16535</name>
</gene>
<keyword evidence="2" id="KW-0540">Nuclease</keyword>
<keyword evidence="3" id="KW-0255">Endonuclease</keyword>
<dbReference type="Pfam" id="PF08340">
    <property type="entry name" value="YicC-like_C"/>
    <property type="match status" value="1"/>
</dbReference>
<evidence type="ECO:0000256" key="3">
    <source>
        <dbReference type="ARBA" id="ARBA00022759"/>
    </source>
</evidence>
<evidence type="ECO:0000313" key="8">
    <source>
        <dbReference type="EMBL" id="MBK9719087.1"/>
    </source>
</evidence>
<feature type="domain" description="Endoribonuclease YicC-like C-terminal" evidence="7">
    <location>
        <begin position="175"/>
        <end position="288"/>
    </location>
</feature>
<dbReference type="EMBL" id="JADKFW010000015">
    <property type="protein sequence ID" value="MBK9719087.1"/>
    <property type="molecule type" value="Genomic_DNA"/>
</dbReference>
<comment type="cofactor">
    <cofactor evidence="1">
        <name>a divalent metal cation</name>
        <dbReference type="ChEBI" id="CHEBI:60240"/>
    </cofactor>
</comment>
<dbReference type="InterPro" id="IPR013551">
    <property type="entry name" value="YicC-like_C"/>
</dbReference>
<dbReference type="InterPro" id="IPR005229">
    <property type="entry name" value="YicC/YloC-like"/>
</dbReference>
<feature type="domain" description="Endoribonuclease YicC-like N-terminal" evidence="6">
    <location>
        <begin position="2"/>
        <end position="151"/>
    </location>
</feature>
<accession>A0A9D7SAK9</accession>
<name>A0A9D7SAK9_9BACT</name>
<proteinExistence type="inferred from homology"/>